<dbReference type="Pfam" id="PF24269">
    <property type="entry name" value="DUF7467"/>
    <property type="match status" value="1"/>
</dbReference>
<feature type="compositionally biased region" description="Low complexity" evidence="1">
    <location>
        <begin position="100"/>
        <end position="110"/>
    </location>
</feature>
<feature type="compositionally biased region" description="Low complexity" evidence="1">
    <location>
        <begin position="83"/>
        <end position="92"/>
    </location>
</feature>
<evidence type="ECO:0000256" key="1">
    <source>
        <dbReference type="SAM" id="MobiDB-lite"/>
    </source>
</evidence>
<protein>
    <recommendedName>
        <fullName evidence="3">DUF7467 domain-containing protein</fullName>
    </recommendedName>
</protein>
<organism evidence="4 5">
    <name type="scientific">Cylindrotheca closterium</name>
    <dbReference type="NCBI Taxonomy" id="2856"/>
    <lineage>
        <taxon>Eukaryota</taxon>
        <taxon>Sar</taxon>
        <taxon>Stramenopiles</taxon>
        <taxon>Ochrophyta</taxon>
        <taxon>Bacillariophyta</taxon>
        <taxon>Bacillariophyceae</taxon>
        <taxon>Bacillariophycidae</taxon>
        <taxon>Bacillariales</taxon>
        <taxon>Bacillariaceae</taxon>
        <taxon>Cylindrotheca</taxon>
    </lineage>
</organism>
<reference evidence="4" key="1">
    <citation type="submission" date="2023-08" db="EMBL/GenBank/DDBJ databases">
        <authorList>
            <person name="Audoor S."/>
            <person name="Bilcke G."/>
        </authorList>
    </citation>
    <scope>NUCLEOTIDE SEQUENCE</scope>
</reference>
<keyword evidence="2" id="KW-0732">Signal</keyword>
<dbReference type="EMBL" id="CAKOGP040001714">
    <property type="protein sequence ID" value="CAJ1946562.1"/>
    <property type="molecule type" value="Genomic_DNA"/>
</dbReference>
<sequence>MKLSLIALSLLAGCSARVHPKLRGIAKEEEKEYYDLMLQQAVSSLTAAPTQPRMETPPPTPPPTPPQTPPPTPPQTPPPTPQPSTQGNLVTPAPVPATPSPTARSTKAPTKNPTKAPTQAPFAGPSTEAPTSCNFVIDNCPESCFSANQSQRPLQCTDNDIQRPDCNELPFPPLESCPLCCPELCMMDVIAGCVTTPVPTIEPSPAPSPVPTPCRDLTVLCPERCWEVDPFDRLPLCVDFNRPDCDTLPFPADGCPTCCPSQCVDAPELGDCSPTPLPSIPPSLEPTQCIPPPGCPSTCADVTTPNSLCSAECIACPPVDCEVDIQIAPTCPTLSCGWDTCDSAPLRFEFLFQGGACSSSAFERCAPGSDPCTCTRSVVDQANWPAGFSCNDLNGGPPAPTQVQARSWIEVLGGGTTYFEGQVRVGTSFNVTSPNGLALGSTITIRIFEFDAANNGPGDALQVVTMASTCAGESLFLTDKFGASRVVEFQDQNSLGSLFQPTPVQYTLGIAAGSDATQLQLSTANIVLLSPGNFGRLSGPQLGNVDVVGVSVPPTQTLTTDFVTVPDEDHRILASFGGVVDGRECFGIQESLFSCPSS</sequence>
<evidence type="ECO:0000259" key="3">
    <source>
        <dbReference type="Pfam" id="PF24269"/>
    </source>
</evidence>
<evidence type="ECO:0000313" key="5">
    <source>
        <dbReference type="Proteomes" id="UP001295423"/>
    </source>
</evidence>
<feature type="region of interest" description="Disordered" evidence="1">
    <location>
        <begin position="44"/>
        <end position="128"/>
    </location>
</feature>
<evidence type="ECO:0000313" key="4">
    <source>
        <dbReference type="EMBL" id="CAJ1946562.1"/>
    </source>
</evidence>
<name>A0AAD2FMV2_9STRA</name>
<feature type="chain" id="PRO_5042092568" description="DUF7467 domain-containing protein" evidence="2">
    <location>
        <begin position="17"/>
        <end position="598"/>
    </location>
</feature>
<dbReference type="InterPro" id="IPR055890">
    <property type="entry name" value="DUF7467"/>
</dbReference>
<feature type="compositionally biased region" description="Pro residues" evidence="1">
    <location>
        <begin position="55"/>
        <end position="82"/>
    </location>
</feature>
<keyword evidence="5" id="KW-1185">Reference proteome</keyword>
<dbReference type="AlphaFoldDB" id="A0AAD2FMV2"/>
<accession>A0AAD2FMV2</accession>
<comment type="caution">
    <text evidence="4">The sequence shown here is derived from an EMBL/GenBank/DDBJ whole genome shotgun (WGS) entry which is preliminary data.</text>
</comment>
<proteinExistence type="predicted"/>
<evidence type="ECO:0000256" key="2">
    <source>
        <dbReference type="SAM" id="SignalP"/>
    </source>
</evidence>
<feature type="signal peptide" evidence="2">
    <location>
        <begin position="1"/>
        <end position="16"/>
    </location>
</feature>
<gene>
    <name evidence="4" type="ORF">CYCCA115_LOCUS10704</name>
</gene>
<dbReference type="Proteomes" id="UP001295423">
    <property type="component" value="Unassembled WGS sequence"/>
</dbReference>
<feature type="domain" description="DUF7467" evidence="3">
    <location>
        <begin position="387"/>
        <end position="489"/>
    </location>
</feature>